<dbReference type="Pfam" id="PF08240">
    <property type="entry name" value="ADH_N"/>
    <property type="match status" value="1"/>
</dbReference>
<reference evidence="3" key="2">
    <citation type="submission" date="2020-09" db="EMBL/GenBank/DDBJ databases">
        <authorList>
            <person name="Sun Q."/>
            <person name="Zhou Y."/>
        </authorList>
    </citation>
    <scope>NUCLEOTIDE SEQUENCE</scope>
    <source>
        <strain evidence="3">CGMCC 4.7308</strain>
    </source>
</reference>
<sequence length="404" mass="41986">MAQDDGSPRIAAKPGETSSGQAGPASGVGSGADGGAVNRALGAAVGPGPAAAGPEDPGPEVRAVTEVVLPGLVEPSGLVVRTATRSAPGPGQAGVRVDAAGVSFAEQGMRRGRYPGQPPFPFVPGYDLVGTVTEVGAGVDPALIGRRVAALTKTGAWTTWTVRTAADLVPVPDEVDAGKAETVLVNGVTAWQMLHRKARVGSGAAVLVHGANGGVGSVLVQLARHAGARVVGTAHPRHHDRLRALGVEPVDYREDGLAARLRAVAPGGFDAVFDHLGGESFRRSFGLLRRGGTLVCYGTAAQVDAGGSVLLQFVRIFGRLAVRTVLPNGRSATFYNLWGGRRRVRRFRRRLHEDLSEVLRLLSEGVLTAHVAERFPLTQAAAAMELAESRTVLGKVVLEPQRTR</sequence>
<dbReference type="InterPro" id="IPR020843">
    <property type="entry name" value="ER"/>
</dbReference>
<feature type="region of interest" description="Disordered" evidence="1">
    <location>
        <begin position="1"/>
        <end position="59"/>
    </location>
</feature>
<dbReference type="SUPFAM" id="SSF51735">
    <property type="entry name" value="NAD(P)-binding Rossmann-fold domains"/>
    <property type="match status" value="1"/>
</dbReference>
<dbReference type="PANTHER" id="PTHR43677">
    <property type="entry name" value="SHORT-CHAIN DEHYDROGENASE/REDUCTASE"/>
    <property type="match status" value="1"/>
</dbReference>
<dbReference type="AlphaFoldDB" id="A0A917SXH3"/>
<evidence type="ECO:0000259" key="2">
    <source>
        <dbReference type="SMART" id="SM00829"/>
    </source>
</evidence>
<dbReference type="InterPro" id="IPR013154">
    <property type="entry name" value="ADH-like_N"/>
</dbReference>
<feature type="domain" description="Enoyl reductase (ER)" evidence="2">
    <location>
        <begin position="71"/>
        <end position="398"/>
    </location>
</feature>
<dbReference type="PANTHER" id="PTHR43677:SF4">
    <property type="entry name" value="QUINONE OXIDOREDUCTASE-LIKE PROTEIN 2"/>
    <property type="match status" value="1"/>
</dbReference>
<dbReference type="InterPro" id="IPR051397">
    <property type="entry name" value="Zn-ADH-like_protein"/>
</dbReference>
<feature type="compositionally biased region" description="Low complexity" evidence="1">
    <location>
        <begin position="42"/>
        <end position="55"/>
    </location>
</feature>
<dbReference type="SUPFAM" id="SSF50129">
    <property type="entry name" value="GroES-like"/>
    <property type="match status" value="1"/>
</dbReference>
<protein>
    <submittedName>
        <fullName evidence="3">NADPH:quinone reductase</fullName>
    </submittedName>
</protein>
<dbReference type="CDD" id="cd08273">
    <property type="entry name" value="MDR8"/>
    <property type="match status" value="1"/>
</dbReference>
<dbReference type="InterPro" id="IPR036291">
    <property type="entry name" value="NAD(P)-bd_dom_sf"/>
</dbReference>
<organism evidence="3 4">
    <name type="scientific">Nakamurella endophytica</name>
    <dbReference type="NCBI Taxonomy" id="1748367"/>
    <lineage>
        <taxon>Bacteria</taxon>
        <taxon>Bacillati</taxon>
        <taxon>Actinomycetota</taxon>
        <taxon>Actinomycetes</taxon>
        <taxon>Nakamurellales</taxon>
        <taxon>Nakamurellaceae</taxon>
        <taxon>Nakamurella</taxon>
    </lineage>
</organism>
<keyword evidence="4" id="KW-1185">Reference proteome</keyword>
<reference evidence="3" key="1">
    <citation type="journal article" date="2014" name="Int. J. Syst. Evol. Microbiol.">
        <title>Complete genome sequence of Corynebacterium casei LMG S-19264T (=DSM 44701T), isolated from a smear-ripened cheese.</title>
        <authorList>
            <consortium name="US DOE Joint Genome Institute (JGI-PGF)"/>
            <person name="Walter F."/>
            <person name="Albersmeier A."/>
            <person name="Kalinowski J."/>
            <person name="Ruckert C."/>
        </authorList>
    </citation>
    <scope>NUCLEOTIDE SEQUENCE</scope>
    <source>
        <strain evidence="3">CGMCC 4.7308</strain>
    </source>
</reference>
<dbReference type="Pfam" id="PF13602">
    <property type="entry name" value="ADH_zinc_N_2"/>
    <property type="match status" value="1"/>
</dbReference>
<evidence type="ECO:0000256" key="1">
    <source>
        <dbReference type="SAM" id="MobiDB-lite"/>
    </source>
</evidence>
<dbReference type="SMART" id="SM00829">
    <property type="entry name" value="PKS_ER"/>
    <property type="match status" value="1"/>
</dbReference>
<dbReference type="EMBL" id="BMNA01000004">
    <property type="protein sequence ID" value="GGM02796.1"/>
    <property type="molecule type" value="Genomic_DNA"/>
</dbReference>
<accession>A0A917SXH3</accession>
<dbReference type="GO" id="GO:0016491">
    <property type="term" value="F:oxidoreductase activity"/>
    <property type="evidence" value="ECO:0007669"/>
    <property type="project" value="InterPro"/>
</dbReference>
<dbReference type="Gene3D" id="3.40.50.720">
    <property type="entry name" value="NAD(P)-binding Rossmann-like Domain"/>
    <property type="match status" value="1"/>
</dbReference>
<name>A0A917SXH3_9ACTN</name>
<evidence type="ECO:0000313" key="4">
    <source>
        <dbReference type="Proteomes" id="UP000655208"/>
    </source>
</evidence>
<proteinExistence type="predicted"/>
<dbReference type="Gene3D" id="3.90.180.10">
    <property type="entry name" value="Medium-chain alcohol dehydrogenases, catalytic domain"/>
    <property type="match status" value="1"/>
</dbReference>
<evidence type="ECO:0000313" key="3">
    <source>
        <dbReference type="EMBL" id="GGM02796.1"/>
    </source>
</evidence>
<comment type="caution">
    <text evidence="3">The sequence shown here is derived from an EMBL/GenBank/DDBJ whole genome shotgun (WGS) entry which is preliminary data.</text>
</comment>
<dbReference type="InterPro" id="IPR011032">
    <property type="entry name" value="GroES-like_sf"/>
</dbReference>
<gene>
    <name evidence="3" type="primary">qor</name>
    <name evidence="3" type="ORF">GCM10011594_23630</name>
</gene>
<dbReference type="Proteomes" id="UP000655208">
    <property type="component" value="Unassembled WGS sequence"/>
</dbReference>